<proteinExistence type="predicted"/>
<reference evidence="2" key="1">
    <citation type="submission" date="2015-09" db="EMBL/GenBank/DDBJ databases">
        <authorList>
            <consortium name="Pathogen Informatics"/>
        </authorList>
    </citation>
    <scope>NUCLEOTIDE SEQUENCE [LARGE SCALE GENOMIC DNA]</scope>
    <source>
        <strain evidence="2">Lake Konstanz</strain>
    </source>
</reference>
<name>A0A0S4J2C7_BODSA</name>
<evidence type="ECO:0000313" key="2">
    <source>
        <dbReference type="Proteomes" id="UP000051952"/>
    </source>
</evidence>
<dbReference type="Proteomes" id="UP000051952">
    <property type="component" value="Unassembled WGS sequence"/>
</dbReference>
<dbReference type="EMBL" id="CYKH01001125">
    <property type="protein sequence ID" value="CUG84600.1"/>
    <property type="molecule type" value="Genomic_DNA"/>
</dbReference>
<evidence type="ECO:0000313" key="1">
    <source>
        <dbReference type="EMBL" id="CUG84600.1"/>
    </source>
</evidence>
<accession>A0A0S4J2C7</accession>
<dbReference type="AlphaFoldDB" id="A0A0S4J2C7"/>
<protein>
    <submittedName>
        <fullName evidence="1">Uncharacterized protein</fullName>
    </submittedName>
</protein>
<organism evidence="1 2">
    <name type="scientific">Bodo saltans</name>
    <name type="common">Flagellated protozoan</name>
    <dbReference type="NCBI Taxonomy" id="75058"/>
    <lineage>
        <taxon>Eukaryota</taxon>
        <taxon>Discoba</taxon>
        <taxon>Euglenozoa</taxon>
        <taxon>Kinetoplastea</taxon>
        <taxon>Metakinetoplastina</taxon>
        <taxon>Eubodonida</taxon>
        <taxon>Bodonidae</taxon>
        <taxon>Bodo</taxon>
    </lineage>
</organism>
<dbReference type="VEuPathDB" id="TriTrypDB:BSAL_06135"/>
<keyword evidence="2" id="KW-1185">Reference proteome</keyword>
<sequence length="60" mass="6601">MVSGLVFKVYLAVNFSGHGNGDTTMTDQQVQLMASRAQLLHDVQNRDAMKASLRNRLPPA</sequence>
<gene>
    <name evidence="1" type="ORF">BSAL_06135</name>
</gene>